<dbReference type="AlphaFoldDB" id="A0A8A3P6T4"/>
<dbReference type="Proteomes" id="UP000672032">
    <property type="component" value="Chromosome 1"/>
</dbReference>
<sequence length="128" mass="14330">MDRYAITCLVNPVYQQYERGVGVDVKVCGLAPMLSRNYTEDTMAVARQAIRDNKLKTVEDAQQAMDIMRMGGFKVQGLFVSFDGAKSMEDDSASMENLVVDELGLKKLQTIKVNRRCIIEGPLDMQAM</sequence>
<dbReference type="EMBL" id="CP063405">
    <property type="protein sequence ID" value="QSZ29498.1"/>
    <property type="molecule type" value="Genomic_DNA"/>
</dbReference>
<protein>
    <submittedName>
        <fullName evidence="1">Uncharacterized protein</fullName>
    </submittedName>
</protein>
<name>A0A8A3P6T4_9HELO</name>
<keyword evidence="2" id="KW-1185">Reference proteome</keyword>
<dbReference type="OrthoDB" id="10292895at2759"/>
<reference evidence="1" key="1">
    <citation type="submission" date="2020-10" db="EMBL/GenBank/DDBJ databases">
        <title>Genome Sequence of Monilinia vaccinii-corymbosi Sheds Light on Mummy Berry Disease Infection of Blueberry and Mating Type.</title>
        <authorList>
            <person name="Yow A.G."/>
            <person name="Zhang Y."/>
            <person name="Bansal K."/>
            <person name="Eacker S.M."/>
            <person name="Sullivan S."/>
            <person name="Liachko I."/>
            <person name="Cubeta M.A."/>
            <person name="Rollins J.A."/>
            <person name="Ashrafi H."/>
        </authorList>
    </citation>
    <scope>NUCLEOTIDE SEQUENCE</scope>
    <source>
        <strain evidence="1">RL-1</strain>
    </source>
</reference>
<organism evidence="1 2">
    <name type="scientific">Monilinia vaccinii-corymbosi</name>
    <dbReference type="NCBI Taxonomy" id="61207"/>
    <lineage>
        <taxon>Eukaryota</taxon>
        <taxon>Fungi</taxon>
        <taxon>Dikarya</taxon>
        <taxon>Ascomycota</taxon>
        <taxon>Pezizomycotina</taxon>
        <taxon>Leotiomycetes</taxon>
        <taxon>Helotiales</taxon>
        <taxon>Sclerotiniaceae</taxon>
        <taxon>Monilinia</taxon>
    </lineage>
</organism>
<proteinExistence type="predicted"/>
<evidence type="ECO:0000313" key="1">
    <source>
        <dbReference type="EMBL" id="QSZ29498.1"/>
    </source>
</evidence>
<gene>
    <name evidence="1" type="ORF">DSL72_004012</name>
</gene>
<accession>A0A8A3P6T4</accession>
<evidence type="ECO:0000313" key="2">
    <source>
        <dbReference type="Proteomes" id="UP000672032"/>
    </source>
</evidence>